<feature type="transmembrane region" description="Helical" evidence="2">
    <location>
        <begin position="21"/>
        <end position="41"/>
    </location>
</feature>
<evidence type="ECO:0000313" key="3">
    <source>
        <dbReference type="EMBL" id="CAE0250949.1"/>
    </source>
</evidence>
<keyword evidence="2" id="KW-1133">Transmembrane helix</keyword>
<dbReference type="PROSITE" id="PS51257">
    <property type="entry name" value="PROKAR_LIPOPROTEIN"/>
    <property type="match status" value="1"/>
</dbReference>
<feature type="compositionally biased region" description="Basic and acidic residues" evidence="1">
    <location>
        <begin position="110"/>
        <end position="126"/>
    </location>
</feature>
<sequence>MPSSSSRGHQPKTSTSPFKRILLFAPIALGCLYLAYLAGAYSQARPREITVARGGDLIDPVKSGVGNIRRESVDSGEEEEEEEEAIEEKQHSSHPSKPAKEATQNKAHTSSKEEIISKESVVKAGDESGNPSVVGQSGKEQVRRKESEEEEEIEVTDGGAEKKNRVVSKQVDNGEGREYWRTRNIGEKCKKLKEELGEDARDLMDNYALIVIDLWDKHWCTEGKRTMESLVCRMKDFLPQMRECGVPIVFSPGPELMNRYAGHSARLLAKKAPDVPGLKESNKDKRTDWPAMPTKSWYTDRDGGCSKLDPRQEVWTRIHPSIEIKDGDFIAVESKELQRILKWTGKKGFIYSGVHTNICIAVSRTYSLLRLADVGVETAIMLDMTDSLISKRTDSHIRDRKHLADLYGEYFHKTVGTTVVHSFDLIPGFDEEYTANDCLPY</sequence>
<dbReference type="AlphaFoldDB" id="A0A7S3G5Y5"/>
<reference evidence="3" key="1">
    <citation type="submission" date="2021-01" db="EMBL/GenBank/DDBJ databases">
        <authorList>
            <person name="Corre E."/>
            <person name="Pelletier E."/>
            <person name="Niang G."/>
            <person name="Scheremetjew M."/>
            <person name="Finn R."/>
            <person name="Kale V."/>
            <person name="Holt S."/>
            <person name="Cochrane G."/>
            <person name="Meng A."/>
            <person name="Brown T."/>
            <person name="Cohen L."/>
        </authorList>
    </citation>
    <scope>NUCLEOTIDE SEQUENCE</scope>
    <source>
        <strain evidence="3">NIES-2562</strain>
    </source>
</reference>
<name>A0A7S3G5Y5_9EUKA</name>
<feature type="compositionally biased region" description="Polar residues" evidence="1">
    <location>
        <begin position="129"/>
        <end position="139"/>
    </location>
</feature>
<dbReference type="EMBL" id="HBIB01020295">
    <property type="protein sequence ID" value="CAE0250949.1"/>
    <property type="molecule type" value="Transcribed_RNA"/>
</dbReference>
<evidence type="ECO:0008006" key="4">
    <source>
        <dbReference type="Google" id="ProtNLM"/>
    </source>
</evidence>
<keyword evidence="2" id="KW-0812">Transmembrane</keyword>
<feature type="compositionally biased region" description="Acidic residues" evidence="1">
    <location>
        <begin position="74"/>
        <end position="86"/>
    </location>
</feature>
<dbReference type="SUPFAM" id="SSF52499">
    <property type="entry name" value="Isochorismatase-like hydrolases"/>
    <property type="match status" value="1"/>
</dbReference>
<gene>
    <name evidence="3" type="ORF">PBIL07802_LOCUS13155</name>
</gene>
<accession>A0A7S3G5Y5</accession>
<organism evidence="3">
    <name type="scientific">Palpitomonas bilix</name>
    <dbReference type="NCBI Taxonomy" id="652834"/>
    <lineage>
        <taxon>Eukaryota</taxon>
        <taxon>Eukaryota incertae sedis</taxon>
    </lineage>
</organism>
<protein>
    <recommendedName>
        <fullName evidence="4">Isochorismatase-like domain-containing protein</fullName>
    </recommendedName>
</protein>
<dbReference type="Gene3D" id="3.40.50.850">
    <property type="entry name" value="Isochorismatase-like"/>
    <property type="match status" value="1"/>
</dbReference>
<evidence type="ECO:0000256" key="1">
    <source>
        <dbReference type="SAM" id="MobiDB-lite"/>
    </source>
</evidence>
<evidence type="ECO:0000256" key="2">
    <source>
        <dbReference type="SAM" id="Phobius"/>
    </source>
</evidence>
<feature type="region of interest" description="Disordered" evidence="1">
    <location>
        <begin position="68"/>
        <end position="161"/>
    </location>
</feature>
<keyword evidence="2" id="KW-0472">Membrane</keyword>
<proteinExistence type="predicted"/>
<dbReference type="InterPro" id="IPR036380">
    <property type="entry name" value="Isochorismatase-like_sf"/>
</dbReference>